<protein>
    <submittedName>
        <fullName evidence="3">Uncharacterized protein</fullName>
    </submittedName>
</protein>
<sequence length="432" mass="43894">MTQEISRRKLVAGTAWAAPAVLASALVPAYAASAPCAGKITSAETNYHELVVPDGATYMRFNIAGGAGGMLDPIPARPIAHAGHGAQISGIFKVTPGQIFKIHLGSAGQSFGTRPAEGGAGYGKGGSSKLSPASVIPAEEQKILSDLKADSTVIYGGSGGGSSAIVTVDPANPTQETVLVIAGGGGGAGVRGTADDSRNTSDHKRDASWAGSYFEGGGGDSSEYNHGEGMYAGEEFYGYRDRYGYYYGEKVVVNGGKGGFNGEGGKGSEPAEIPTIDPLVFKTVDQTPVTIRTMSTTGGIGGDGLRAHGADGVAAYGYAYSTHKFYDDADASEYVHAVSGYAVSPGGGAGYGGGSSGGVLALGMQRFDEYSGDVYAIGMGVTMGGGGSGGCYLSPELASSYVRRTDIPGPGYLEYDFCFVPGPDDEADEVMV</sequence>
<feature type="region of interest" description="Disordered" evidence="1">
    <location>
        <begin position="189"/>
        <end position="226"/>
    </location>
</feature>
<dbReference type="PROSITE" id="PS51318">
    <property type="entry name" value="TAT"/>
    <property type="match status" value="1"/>
</dbReference>
<dbReference type="Proteomes" id="UP000282386">
    <property type="component" value="Chromosome"/>
</dbReference>
<organism evidence="3 4">
    <name type="scientific">Rothia aeria</name>
    <dbReference type="NCBI Taxonomy" id="172042"/>
    <lineage>
        <taxon>Bacteria</taxon>
        <taxon>Bacillati</taxon>
        <taxon>Actinomycetota</taxon>
        <taxon>Actinomycetes</taxon>
        <taxon>Micrococcales</taxon>
        <taxon>Micrococcaceae</taxon>
        <taxon>Rothia</taxon>
    </lineage>
</organism>
<feature type="signal peptide" evidence="2">
    <location>
        <begin position="1"/>
        <end position="31"/>
    </location>
</feature>
<evidence type="ECO:0000313" key="3">
    <source>
        <dbReference type="EMBL" id="VEI22316.1"/>
    </source>
</evidence>
<name>A0A7Z9A399_9MICC</name>
<dbReference type="AlphaFoldDB" id="A0A7Z9A399"/>
<evidence type="ECO:0000256" key="2">
    <source>
        <dbReference type="SAM" id="SignalP"/>
    </source>
</evidence>
<dbReference type="RefSeq" id="WP_126499602.1">
    <property type="nucleotide sequence ID" value="NZ_LR134479.1"/>
</dbReference>
<evidence type="ECO:0000313" key="4">
    <source>
        <dbReference type="Proteomes" id="UP000282386"/>
    </source>
</evidence>
<dbReference type="InterPro" id="IPR006311">
    <property type="entry name" value="TAT_signal"/>
</dbReference>
<feature type="chain" id="PRO_5031125046" evidence="2">
    <location>
        <begin position="32"/>
        <end position="432"/>
    </location>
</feature>
<gene>
    <name evidence="3" type="ORF">NCTC10207_00391</name>
</gene>
<dbReference type="EMBL" id="LR134479">
    <property type="protein sequence ID" value="VEI22316.1"/>
    <property type="molecule type" value="Genomic_DNA"/>
</dbReference>
<keyword evidence="2" id="KW-0732">Signal</keyword>
<accession>A0A7Z9A399</accession>
<evidence type="ECO:0000256" key="1">
    <source>
        <dbReference type="SAM" id="MobiDB-lite"/>
    </source>
</evidence>
<feature type="compositionally biased region" description="Basic and acidic residues" evidence="1">
    <location>
        <begin position="193"/>
        <end position="207"/>
    </location>
</feature>
<reference evidence="3 4" key="1">
    <citation type="submission" date="2018-12" db="EMBL/GenBank/DDBJ databases">
        <authorList>
            <consortium name="Pathogen Informatics"/>
        </authorList>
    </citation>
    <scope>NUCLEOTIDE SEQUENCE [LARGE SCALE GENOMIC DNA]</scope>
    <source>
        <strain evidence="3 4">NCTC10207</strain>
    </source>
</reference>
<proteinExistence type="predicted"/>